<keyword evidence="2" id="KW-1185">Reference proteome</keyword>
<reference evidence="2" key="1">
    <citation type="journal article" date="2019" name="Int. J. Syst. Evol. Microbiol.">
        <title>The Global Catalogue of Microorganisms (GCM) 10K type strain sequencing project: providing services to taxonomists for standard genome sequencing and annotation.</title>
        <authorList>
            <consortium name="The Broad Institute Genomics Platform"/>
            <consortium name="The Broad Institute Genome Sequencing Center for Infectious Disease"/>
            <person name="Wu L."/>
            <person name="Ma J."/>
        </authorList>
    </citation>
    <scope>NUCLEOTIDE SEQUENCE [LARGE SCALE GENOMIC DNA]</scope>
    <source>
        <strain evidence="2">CCUG 57942</strain>
    </source>
</reference>
<proteinExistence type="predicted"/>
<accession>A0ABW4ZDY8</accession>
<keyword evidence="1" id="KW-0547">Nucleotide-binding</keyword>
<evidence type="ECO:0000313" key="1">
    <source>
        <dbReference type="EMBL" id="MFD2159852.1"/>
    </source>
</evidence>
<dbReference type="SUPFAM" id="SSF55874">
    <property type="entry name" value="ATPase domain of HSP90 chaperone/DNA topoisomerase II/histidine kinase"/>
    <property type="match status" value="1"/>
</dbReference>
<dbReference type="InterPro" id="IPR036890">
    <property type="entry name" value="HATPase_C_sf"/>
</dbReference>
<organism evidence="1 2">
    <name type="scientific">Rubritalea tangerina</name>
    <dbReference type="NCBI Taxonomy" id="430798"/>
    <lineage>
        <taxon>Bacteria</taxon>
        <taxon>Pseudomonadati</taxon>
        <taxon>Verrucomicrobiota</taxon>
        <taxon>Verrucomicrobiia</taxon>
        <taxon>Verrucomicrobiales</taxon>
        <taxon>Rubritaleaceae</taxon>
        <taxon>Rubritalea</taxon>
    </lineage>
</organism>
<comment type="caution">
    <text evidence="1">The sequence shown here is derived from an EMBL/GenBank/DDBJ whole genome shotgun (WGS) entry which is preliminary data.</text>
</comment>
<gene>
    <name evidence="1" type="ORF">ACFSW8_13170</name>
</gene>
<dbReference type="Gene3D" id="3.30.565.10">
    <property type="entry name" value="Histidine kinase-like ATPase, C-terminal domain"/>
    <property type="match status" value="1"/>
</dbReference>
<sequence length="313" mass="35414">MHTITLPATATERALPQLLPLLNAAEEACEITLDFKNVRFYYPHAIVILLARCRYWINHGKRVNLSNYTECPASTYLRRIDFFSMLGIPVEDGFHRHDANGRFVCLKHIQLRDNNVDSIAREVAECLASENWELQECLKYAIGEIITNVAQHSCGEGYLYAQRYQESSMVHFAVADTGIGLKASFEGTELEASLDTDLKALEKALEPEVSSALLRPPTGPYGQYVNRGIGLSMVNEIGRQTYGRMYVSTGNAYFLRIGDTSAHFEENDDLYHPGVLVDLHLNTDEIDNFEQIITEVRNVVTPSELDNWDELFE</sequence>
<keyword evidence="1" id="KW-0067">ATP-binding</keyword>
<dbReference type="EMBL" id="JBHUJB010000054">
    <property type="protein sequence ID" value="MFD2159852.1"/>
    <property type="molecule type" value="Genomic_DNA"/>
</dbReference>
<evidence type="ECO:0000313" key="2">
    <source>
        <dbReference type="Proteomes" id="UP001597389"/>
    </source>
</evidence>
<protein>
    <submittedName>
        <fullName evidence="1">ATP-binding protein</fullName>
    </submittedName>
</protein>
<dbReference type="RefSeq" id="WP_377178460.1">
    <property type="nucleotide sequence ID" value="NZ_JBHUJB010000054.1"/>
</dbReference>
<dbReference type="GO" id="GO:0005524">
    <property type="term" value="F:ATP binding"/>
    <property type="evidence" value="ECO:0007669"/>
    <property type="project" value="UniProtKB-KW"/>
</dbReference>
<dbReference type="Proteomes" id="UP001597389">
    <property type="component" value="Unassembled WGS sequence"/>
</dbReference>
<name>A0ABW4ZDY8_9BACT</name>